<evidence type="ECO:0000256" key="2">
    <source>
        <dbReference type="ARBA" id="ARBA00023125"/>
    </source>
</evidence>
<feature type="DNA-binding region" description="H-T-H motif" evidence="4">
    <location>
        <begin position="24"/>
        <end position="43"/>
    </location>
</feature>
<dbReference type="PANTHER" id="PTHR47506:SF6">
    <property type="entry name" value="HTH-TYPE TRANSCRIPTIONAL REPRESSOR NEMR"/>
    <property type="match status" value="1"/>
</dbReference>
<keyword evidence="2 4" id="KW-0238">DNA-binding</keyword>
<dbReference type="PRINTS" id="PR00455">
    <property type="entry name" value="HTHTETR"/>
</dbReference>
<dbReference type="GO" id="GO:0003677">
    <property type="term" value="F:DNA binding"/>
    <property type="evidence" value="ECO:0007669"/>
    <property type="project" value="UniProtKB-UniRule"/>
</dbReference>
<evidence type="ECO:0000259" key="5">
    <source>
        <dbReference type="PROSITE" id="PS50977"/>
    </source>
</evidence>
<dbReference type="InterPro" id="IPR036271">
    <property type="entry name" value="Tet_transcr_reg_TetR-rel_C_sf"/>
</dbReference>
<evidence type="ECO:0000313" key="6">
    <source>
        <dbReference type="EMBL" id="RZD14281.1"/>
    </source>
</evidence>
<dbReference type="Pfam" id="PF00440">
    <property type="entry name" value="TetR_N"/>
    <property type="match status" value="1"/>
</dbReference>
<proteinExistence type="predicted"/>
<dbReference type="SUPFAM" id="SSF46689">
    <property type="entry name" value="Homeodomain-like"/>
    <property type="match status" value="1"/>
</dbReference>
<evidence type="ECO:0000256" key="1">
    <source>
        <dbReference type="ARBA" id="ARBA00023015"/>
    </source>
</evidence>
<feature type="domain" description="HTH tetR-type" evidence="5">
    <location>
        <begin position="1"/>
        <end position="61"/>
    </location>
</feature>
<keyword evidence="3" id="KW-0804">Transcription</keyword>
<reference evidence="6 7" key="1">
    <citation type="submission" date="2019-01" db="EMBL/GenBank/DDBJ databases">
        <title>Insights into ecological role of a new deltaproteobacterial order Candidatus Sinidesulfobacterales (Sva0485) by metagenomics and metatranscriptomics.</title>
        <authorList>
            <person name="Tan S."/>
            <person name="Liu J."/>
            <person name="Fang Y."/>
            <person name="Hedlund B.P."/>
            <person name="Lian Z.H."/>
            <person name="Huang L.Y."/>
            <person name="Li J.T."/>
            <person name="Huang L.N."/>
            <person name="Li W.J."/>
            <person name="Jiang H.C."/>
            <person name="Dong H.L."/>
            <person name="Shu W.S."/>
        </authorList>
    </citation>
    <scope>NUCLEOTIDE SEQUENCE [LARGE SCALE GENOMIC DNA]</scope>
    <source>
        <strain evidence="6">AP3</strain>
    </source>
</reference>
<dbReference type="Proteomes" id="UP000320813">
    <property type="component" value="Unassembled WGS sequence"/>
</dbReference>
<comment type="caution">
    <text evidence="6">The sequence shown here is derived from an EMBL/GenBank/DDBJ whole genome shotgun (WGS) entry which is preliminary data.</text>
</comment>
<evidence type="ECO:0000313" key="7">
    <source>
        <dbReference type="Proteomes" id="UP000320813"/>
    </source>
</evidence>
<dbReference type="Gene3D" id="1.10.357.10">
    <property type="entry name" value="Tetracycline Repressor, domain 2"/>
    <property type="match status" value="1"/>
</dbReference>
<dbReference type="InterPro" id="IPR023772">
    <property type="entry name" value="DNA-bd_HTH_TetR-type_CS"/>
</dbReference>
<dbReference type="AlphaFoldDB" id="A0A519BAG4"/>
<protein>
    <submittedName>
        <fullName evidence="6">TetR/AcrR family transcriptional regulator</fullName>
    </submittedName>
</protein>
<keyword evidence="1" id="KW-0805">Transcription regulation</keyword>
<evidence type="ECO:0000256" key="4">
    <source>
        <dbReference type="PROSITE-ProRule" id="PRU00335"/>
    </source>
</evidence>
<dbReference type="InterPro" id="IPR011075">
    <property type="entry name" value="TetR_C"/>
</dbReference>
<dbReference type="PROSITE" id="PS01081">
    <property type="entry name" value="HTH_TETR_1"/>
    <property type="match status" value="1"/>
</dbReference>
<evidence type="ECO:0000256" key="3">
    <source>
        <dbReference type="ARBA" id="ARBA00023163"/>
    </source>
</evidence>
<dbReference type="SUPFAM" id="SSF48498">
    <property type="entry name" value="Tetracyclin repressor-like, C-terminal domain"/>
    <property type="match status" value="1"/>
</dbReference>
<dbReference type="Pfam" id="PF16925">
    <property type="entry name" value="TetR_C_13"/>
    <property type="match status" value="1"/>
</dbReference>
<dbReference type="PROSITE" id="PS50977">
    <property type="entry name" value="HTH_TETR_2"/>
    <property type="match status" value="1"/>
</dbReference>
<organism evidence="6 7">
    <name type="scientific">Candidatus Acidulodesulfobacterium ferriphilum</name>
    <dbReference type="NCBI Taxonomy" id="2597223"/>
    <lineage>
        <taxon>Bacteria</taxon>
        <taxon>Deltaproteobacteria</taxon>
        <taxon>Candidatus Acidulodesulfobacterales</taxon>
        <taxon>Candidatus Acidulodesulfobacterium</taxon>
    </lineage>
</organism>
<dbReference type="InterPro" id="IPR001647">
    <property type="entry name" value="HTH_TetR"/>
</dbReference>
<sequence>MLKRSEILDAAYNLLLKKGYEDTSIQDIIDKINATKGCLYYHFKSKRDIAVAVIQEIIMPAYINTWGGVYKAKDPIGEICFVVDKVYDQKAKEIAQTGCPVGNLVLELSSKDKVLSKHINEIMILWQSFIEKAIEAAKTSGIIGQDLNAKNISGFVVGSFEGCIMLSKSSHSKAVLEDCFSTLKDYLNSLRVNNP</sequence>
<dbReference type="PANTHER" id="PTHR47506">
    <property type="entry name" value="TRANSCRIPTIONAL REGULATORY PROTEIN"/>
    <property type="match status" value="1"/>
</dbReference>
<dbReference type="EMBL" id="SGBD01000003">
    <property type="protein sequence ID" value="RZD14281.1"/>
    <property type="molecule type" value="Genomic_DNA"/>
</dbReference>
<dbReference type="InterPro" id="IPR009057">
    <property type="entry name" value="Homeodomain-like_sf"/>
</dbReference>
<name>A0A519BAG4_9DELT</name>
<accession>A0A519BAG4</accession>
<gene>
    <name evidence="6" type="ORF">EVJ47_06320</name>
</gene>